<keyword evidence="5 7" id="KW-1133">Transmembrane helix</keyword>
<dbReference type="InterPro" id="IPR027417">
    <property type="entry name" value="P-loop_NTPase"/>
</dbReference>
<evidence type="ECO:0000256" key="4">
    <source>
        <dbReference type="ARBA" id="ARBA00022840"/>
    </source>
</evidence>
<evidence type="ECO:0000256" key="3">
    <source>
        <dbReference type="ARBA" id="ARBA00022741"/>
    </source>
</evidence>
<protein>
    <recommendedName>
        <fullName evidence="12">ABC transporter ATP-binding protein</fullName>
    </recommendedName>
</protein>
<dbReference type="Pfam" id="PF00664">
    <property type="entry name" value="ABC_membrane"/>
    <property type="match status" value="1"/>
</dbReference>
<keyword evidence="11" id="KW-1185">Reference proteome</keyword>
<gene>
    <name evidence="10" type="ORF">CBF35_11785</name>
</gene>
<proteinExistence type="predicted"/>
<dbReference type="PANTHER" id="PTHR24221:SF654">
    <property type="entry name" value="ATP-BINDING CASSETTE SUB-FAMILY B MEMBER 6"/>
    <property type="match status" value="1"/>
</dbReference>
<reference evidence="10 11" key="1">
    <citation type="submission" date="2017-05" db="EMBL/GenBank/DDBJ databases">
        <title>Vagococcus spp. assemblies.</title>
        <authorList>
            <person name="Gulvik C.A."/>
        </authorList>
    </citation>
    <scope>NUCLEOTIDE SEQUENCE [LARGE SCALE GENOMIC DNA]</scope>
    <source>
        <strain evidence="10 11">NCFB 2777</strain>
    </source>
</reference>
<dbReference type="SUPFAM" id="SSF90123">
    <property type="entry name" value="ABC transporter transmembrane region"/>
    <property type="match status" value="1"/>
</dbReference>
<dbReference type="Gene3D" id="1.20.1560.10">
    <property type="entry name" value="ABC transporter type 1, transmembrane domain"/>
    <property type="match status" value="1"/>
</dbReference>
<comment type="caution">
    <text evidence="10">The sequence shown here is derived from an EMBL/GenBank/DDBJ whole genome shotgun (WGS) entry which is preliminary data.</text>
</comment>
<organism evidence="10 11">
    <name type="scientific">Vagococcus salmoninarum</name>
    <dbReference type="NCBI Taxonomy" id="2739"/>
    <lineage>
        <taxon>Bacteria</taxon>
        <taxon>Bacillati</taxon>
        <taxon>Bacillota</taxon>
        <taxon>Bacilli</taxon>
        <taxon>Lactobacillales</taxon>
        <taxon>Enterococcaceae</taxon>
        <taxon>Vagococcus</taxon>
    </lineage>
</organism>
<feature type="domain" description="ABC transmembrane type-1" evidence="9">
    <location>
        <begin position="17"/>
        <end position="294"/>
    </location>
</feature>
<evidence type="ECO:0000259" key="8">
    <source>
        <dbReference type="PROSITE" id="PS50893"/>
    </source>
</evidence>
<dbReference type="PANTHER" id="PTHR24221">
    <property type="entry name" value="ATP-BINDING CASSETTE SUB-FAMILY B"/>
    <property type="match status" value="1"/>
</dbReference>
<dbReference type="GO" id="GO:0016887">
    <property type="term" value="F:ATP hydrolysis activity"/>
    <property type="evidence" value="ECO:0007669"/>
    <property type="project" value="InterPro"/>
</dbReference>
<evidence type="ECO:0000313" key="10">
    <source>
        <dbReference type="EMBL" id="RST93561.1"/>
    </source>
</evidence>
<dbReference type="GO" id="GO:0034040">
    <property type="term" value="F:ATPase-coupled lipid transmembrane transporter activity"/>
    <property type="evidence" value="ECO:0007669"/>
    <property type="project" value="TreeGrafter"/>
</dbReference>
<dbReference type="Gene3D" id="3.40.50.300">
    <property type="entry name" value="P-loop containing nucleotide triphosphate hydrolases"/>
    <property type="match status" value="1"/>
</dbReference>
<dbReference type="InterPro" id="IPR036640">
    <property type="entry name" value="ABC1_TM_sf"/>
</dbReference>
<dbReference type="GeneID" id="98569020"/>
<feature type="transmembrane region" description="Helical" evidence="7">
    <location>
        <begin position="12"/>
        <end position="38"/>
    </location>
</feature>
<dbReference type="OrthoDB" id="95687at2"/>
<dbReference type="AlphaFoldDB" id="A0A429ZIP4"/>
<dbReference type="InterPro" id="IPR003439">
    <property type="entry name" value="ABC_transporter-like_ATP-bd"/>
</dbReference>
<dbReference type="GO" id="GO:0005886">
    <property type="term" value="C:plasma membrane"/>
    <property type="evidence" value="ECO:0007669"/>
    <property type="project" value="UniProtKB-SubCell"/>
</dbReference>
<name>A0A429ZIP4_9ENTE</name>
<keyword evidence="6 7" id="KW-0472">Membrane</keyword>
<dbReference type="PROSITE" id="PS50893">
    <property type="entry name" value="ABC_TRANSPORTER_2"/>
    <property type="match status" value="1"/>
</dbReference>
<feature type="transmembrane region" description="Helical" evidence="7">
    <location>
        <begin position="50"/>
        <end position="76"/>
    </location>
</feature>
<evidence type="ECO:0000313" key="11">
    <source>
        <dbReference type="Proteomes" id="UP000287239"/>
    </source>
</evidence>
<dbReference type="InterPro" id="IPR017871">
    <property type="entry name" value="ABC_transporter-like_CS"/>
</dbReference>
<dbReference type="InterPro" id="IPR011527">
    <property type="entry name" value="ABC1_TM_dom"/>
</dbReference>
<dbReference type="EMBL" id="NGJU01000018">
    <property type="protein sequence ID" value="RST93561.1"/>
    <property type="molecule type" value="Genomic_DNA"/>
</dbReference>
<sequence length="559" mass="62596">MRKYLTYQNKGYFVSNVLLTSVQALTVIAVAPLLSFLIDRVNSQNMELKGTLYMCLIFTIIFGVTYFSMITVDALWLKQAIYQLKSAMMKGILNKHILDFQTDNTGNYISALTNNVNQLEENYFKMVISIIYDIVTIIAAVAVLLYISWQMAVISVLLSGIPSLIPLFFKKKLGNSQKAITEASGIYNSEIKDIFNGFEVIMAYQVTDKIIEKHDVKVSQLEKNKSQLILLMGKLGSLTSVAGLSVQFLIIIIGGYMNHKGLLSIGNIIAVTQLAGQAIMPSVSLSNKVASLKSVTDISQEMMTMINTPTKINNHPTLTFEKELALNEVSFSYGDKEVLKKLSVVFEKGKKYAIIGESGSGKSTLLKLLLSYFPNYQGELKIDQLPYQSISQESIHQLITALHQETFFFDDTIEENIRLFRTTNSERLGEVIQLAELQEIVKKGDQGLKTFIKEGGRLLSGGERQRIAIARALYKGSQLLLLDEATSALDNQTAREIEEMLINLPDTTAIVVTHRLDQEMLKAYDEIIVMAAGEIVEQGSFEKLLRKQGAFYQLYQLEK</sequence>
<feature type="transmembrane region" description="Helical" evidence="7">
    <location>
        <begin position="235"/>
        <end position="257"/>
    </location>
</feature>
<dbReference type="RefSeq" id="WP_126781341.1">
    <property type="nucleotide sequence ID" value="NZ_NGJU01000018.1"/>
</dbReference>
<evidence type="ECO:0000259" key="9">
    <source>
        <dbReference type="PROSITE" id="PS50929"/>
    </source>
</evidence>
<dbReference type="GO" id="GO:0005524">
    <property type="term" value="F:ATP binding"/>
    <property type="evidence" value="ECO:0007669"/>
    <property type="project" value="UniProtKB-KW"/>
</dbReference>
<feature type="transmembrane region" description="Helical" evidence="7">
    <location>
        <begin position="152"/>
        <end position="169"/>
    </location>
</feature>
<feature type="domain" description="ABC transporter" evidence="8">
    <location>
        <begin position="324"/>
        <end position="557"/>
    </location>
</feature>
<evidence type="ECO:0008006" key="12">
    <source>
        <dbReference type="Google" id="ProtNLM"/>
    </source>
</evidence>
<dbReference type="SUPFAM" id="SSF52540">
    <property type="entry name" value="P-loop containing nucleoside triphosphate hydrolases"/>
    <property type="match status" value="1"/>
</dbReference>
<dbReference type="PROSITE" id="PS50929">
    <property type="entry name" value="ABC_TM1F"/>
    <property type="match status" value="1"/>
</dbReference>
<accession>A0A429ZIP4</accession>
<evidence type="ECO:0000256" key="7">
    <source>
        <dbReference type="SAM" id="Phobius"/>
    </source>
</evidence>
<keyword evidence="3" id="KW-0547">Nucleotide-binding</keyword>
<evidence type="ECO:0000256" key="2">
    <source>
        <dbReference type="ARBA" id="ARBA00022692"/>
    </source>
</evidence>
<dbReference type="InterPro" id="IPR003593">
    <property type="entry name" value="AAA+_ATPase"/>
</dbReference>
<dbReference type="Proteomes" id="UP000287239">
    <property type="component" value="Unassembled WGS sequence"/>
</dbReference>
<dbReference type="Pfam" id="PF00005">
    <property type="entry name" value="ABC_tran"/>
    <property type="match status" value="1"/>
</dbReference>
<evidence type="ECO:0000256" key="6">
    <source>
        <dbReference type="ARBA" id="ARBA00023136"/>
    </source>
</evidence>
<evidence type="ECO:0000256" key="1">
    <source>
        <dbReference type="ARBA" id="ARBA00004651"/>
    </source>
</evidence>
<keyword evidence="4" id="KW-0067">ATP-binding</keyword>
<comment type="subcellular location">
    <subcellularLocation>
        <location evidence="1">Cell membrane</location>
        <topology evidence="1">Multi-pass membrane protein</topology>
    </subcellularLocation>
</comment>
<dbReference type="SMART" id="SM00382">
    <property type="entry name" value="AAA"/>
    <property type="match status" value="1"/>
</dbReference>
<feature type="transmembrane region" description="Helical" evidence="7">
    <location>
        <begin position="126"/>
        <end position="146"/>
    </location>
</feature>
<keyword evidence="2 7" id="KW-0812">Transmembrane</keyword>
<evidence type="ECO:0000256" key="5">
    <source>
        <dbReference type="ARBA" id="ARBA00022989"/>
    </source>
</evidence>
<dbReference type="InterPro" id="IPR039421">
    <property type="entry name" value="Type_1_exporter"/>
</dbReference>
<dbReference type="GO" id="GO:0140359">
    <property type="term" value="F:ABC-type transporter activity"/>
    <property type="evidence" value="ECO:0007669"/>
    <property type="project" value="InterPro"/>
</dbReference>
<dbReference type="PROSITE" id="PS00211">
    <property type="entry name" value="ABC_TRANSPORTER_1"/>
    <property type="match status" value="1"/>
</dbReference>
<dbReference type="CDD" id="cd07346">
    <property type="entry name" value="ABC_6TM_exporters"/>
    <property type="match status" value="1"/>
</dbReference>